<keyword evidence="3" id="KW-1185">Reference proteome</keyword>
<sequence length="172" mass="20143">MERVVMMHIPSGAGHIKKSQLSSTNIMYFSVGMTFVRGHSNWSEFVQPLIIPDSDTSKTGITVKLLNMWWFPPKPALVYSQPPATPNVFFHHRFFLWMPYRMLAFPFLCSQRGCEQNQFSSCRLYKTVRHLIDQVDNYYMGTEYLECRKCIRKPGFPVYRDDLKWISAGFPV</sequence>
<organism evidence="2 3">
    <name type="scientific">Elysia crispata</name>
    <name type="common">lettuce slug</name>
    <dbReference type="NCBI Taxonomy" id="231223"/>
    <lineage>
        <taxon>Eukaryota</taxon>
        <taxon>Metazoa</taxon>
        <taxon>Spiralia</taxon>
        <taxon>Lophotrochozoa</taxon>
        <taxon>Mollusca</taxon>
        <taxon>Gastropoda</taxon>
        <taxon>Heterobranchia</taxon>
        <taxon>Euthyneura</taxon>
        <taxon>Panpulmonata</taxon>
        <taxon>Sacoglossa</taxon>
        <taxon>Placobranchoidea</taxon>
        <taxon>Plakobranchidae</taxon>
        <taxon>Elysia</taxon>
    </lineage>
</organism>
<name>A0AAE1CPV7_9GAST</name>
<evidence type="ECO:0000259" key="1">
    <source>
        <dbReference type="Pfam" id="PF20499"/>
    </source>
</evidence>
<dbReference type="AlphaFoldDB" id="A0AAE1CPV7"/>
<dbReference type="PANTHER" id="PTHR24401:SF29">
    <property type="entry name" value="SI:CH211-243P7.3-RELATED"/>
    <property type="match status" value="1"/>
</dbReference>
<dbReference type="Pfam" id="PF20499">
    <property type="entry name" value="DUF6729"/>
    <property type="match status" value="1"/>
</dbReference>
<evidence type="ECO:0000313" key="2">
    <source>
        <dbReference type="EMBL" id="KAK3726790.1"/>
    </source>
</evidence>
<proteinExistence type="predicted"/>
<evidence type="ECO:0000313" key="3">
    <source>
        <dbReference type="Proteomes" id="UP001283361"/>
    </source>
</evidence>
<protein>
    <recommendedName>
        <fullName evidence="1">DUF6729 domain-containing protein</fullName>
    </recommendedName>
</protein>
<gene>
    <name evidence="2" type="ORF">RRG08_058442</name>
</gene>
<dbReference type="PANTHER" id="PTHR24401">
    <property type="entry name" value="SI:CH211-243P7.3-RELATED"/>
    <property type="match status" value="1"/>
</dbReference>
<dbReference type="Proteomes" id="UP001283361">
    <property type="component" value="Unassembled WGS sequence"/>
</dbReference>
<feature type="domain" description="DUF6729" evidence="1">
    <location>
        <begin position="58"/>
        <end position="153"/>
    </location>
</feature>
<dbReference type="EMBL" id="JAWDGP010007286">
    <property type="protein sequence ID" value="KAK3726790.1"/>
    <property type="molecule type" value="Genomic_DNA"/>
</dbReference>
<comment type="caution">
    <text evidence="2">The sequence shown here is derived from an EMBL/GenBank/DDBJ whole genome shotgun (WGS) entry which is preliminary data.</text>
</comment>
<reference evidence="2" key="1">
    <citation type="journal article" date="2023" name="G3 (Bethesda)">
        <title>A reference genome for the long-term kleptoplast-retaining sea slug Elysia crispata morphotype clarki.</title>
        <authorList>
            <person name="Eastman K.E."/>
            <person name="Pendleton A.L."/>
            <person name="Shaikh M.A."/>
            <person name="Suttiyut T."/>
            <person name="Ogas R."/>
            <person name="Tomko P."/>
            <person name="Gavelis G."/>
            <person name="Widhalm J.R."/>
            <person name="Wisecaver J.H."/>
        </authorList>
    </citation>
    <scope>NUCLEOTIDE SEQUENCE</scope>
    <source>
        <strain evidence="2">ECLA1</strain>
    </source>
</reference>
<accession>A0AAE1CPV7</accession>
<dbReference type="InterPro" id="IPR046616">
    <property type="entry name" value="DUF6729"/>
</dbReference>